<evidence type="ECO:0000313" key="4">
    <source>
        <dbReference type="EMBL" id="CAF4123800.1"/>
    </source>
</evidence>
<comment type="caution">
    <text evidence="2">The sequence shown here is derived from an EMBL/GenBank/DDBJ whole genome shotgun (WGS) entry which is preliminary data.</text>
</comment>
<dbReference type="EMBL" id="CAJOBI010360259">
    <property type="protein sequence ID" value="CAF5225841.1"/>
    <property type="molecule type" value="Genomic_DNA"/>
</dbReference>
<protein>
    <submittedName>
        <fullName evidence="2">Uncharacterized protein</fullName>
    </submittedName>
</protein>
<gene>
    <name evidence="4" type="ORF">BYL167_LOCUS20208</name>
    <name evidence="2" type="ORF">CJN711_LOCUS24362</name>
    <name evidence="3" type="ORF">GIL414_LOCUS15828</name>
    <name evidence="5" type="ORF">SMN809_LOCUS84505</name>
</gene>
<dbReference type="Proteomes" id="UP000663855">
    <property type="component" value="Unassembled WGS sequence"/>
</dbReference>
<evidence type="ECO:0000313" key="3">
    <source>
        <dbReference type="EMBL" id="CAF4076773.1"/>
    </source>
</evidence>
<feature type="non-terminal residue" evidence="2">
    <location>
        <position position="22"/>
    </location>
</feature>
<accession>A0A815PBI2</accession>
<dbReference type="Proteomes" id="UP000676336">
    <property type="component" value="Unassembled WGS sequence"/>
</dbReference>
<reference evidence="2" key="1">
    <citation type="submission" date="2021-02" db="EMBL/GenBank/DDBJ databases">
        <authorList>
            <person name="Nowell W R."/>
        </authorList>
    </citation>
    <scope>NUCLEOTIDE SEQUENCE</scope>
</reference>
<name>A0A815PBI2_9BILA</name>
<evidence type="ECO:0000256" key="1">
    <source>
        <dbReference type="SAM" id="MobiDB-lite"/>
    </source>
</evidence>
<dbReference type="AlphaFoldDB" id="A0A815PBI2"/>
<dbReference type="EMBL" id="CAJOBH010008810">
    <property type="protein sequence ID" value="CAF4123800.1"/>
    <property type="molecule type" value="Genomic_DNA"/>
</dbReference>
<dbReference type="Proteomes" id="UP000681967">
    <property type="component" value="Unassembled WGS sequence"/>
</dbReference>
<organism evidence="2 6">
    <name type="scientific">Rotaria magnacalcarata</name>
    <dbReference type="NCBI Taxonomy" id="392030"/>
    <lineage>
        <taxon>Eukaryota</taxon>
        <taxon>Metazoa</taxon>
        <taxon>Spiralia</taxon>
        <taxon>Gnathifera</taxon>
        <taxon>Rotifera</taxon>
        <taxon>Eurotatoria</taxon>
        <taxon>Bdelloidea</taxon>
        <taxon>Philodinida</taxon>
        <taxon>Philodinidae</taxon>
        <taxon>Rotaria</taxon>
    </lineage>
</organism>
<proteinExistence type="predicted"/>
<feature type="region of interest" description="Disordered" evidence="1">
    <location>
        <begin position="1"/>
        <end position="22"/>
    </location>
</feature>
<sequence>MHIRGDKDPNQNMRRPMTAAQE</sequence>
<evidence type="ECO:0000313" key="2">
    <source>
        <dbReference type="EMBL" id="CAF1447050.1"/>
    </source>
</evidence>
<dbReference type="Proteomes" id="UP000681720">
    <property type="component" value="Unassembled WGS sequence"/>
</dbReference>
<evidence type="ECO:0000313" key="6">
    <source>
        <dbReference type="Proteomes" id="UP000663855"/>
    </source>
</evidence>
<evidence type="ECO:0000313" key="5">
    <source>
        <dbReference type="EMBL" id="CAF5225841.1"/>
    </source>
</evidence>
<dbReference type="EMBL" id="CAJNOV010011424">
    <property type="protein sequence ID" value="CAF1447050.1"/>
    <property type="molecule type" value="Genomic_DNA"/>
</dbReference>
<dbReference type="EMBL" id="CAJOBJ010007067">
    <property type="protein sequence ID" value="CAF4076773.1"/>
    <property type="molecule type" value="Genomic_DNA"/>
</dbReference>